<feature type="binding site" evidence="5">
    <location>
        <position position="94"/>
    </location>
    <ligand>
        <name>Zn(2+)</name>
        <dbReference type="ChEBI" id="CHEBI:29105"/>
    </ligand>
</feature>
<dbReference type="PIRSF" id="PIRSF004761">
    <property type="entry name" value="Hydrgn_mat_HypA"/>
    <property type="match status" value="1"/>
</dbReference>
<feature type="binding site" evidence="5">
    <location>
        <position position="74"/>
    </location>
    <ligand>
        <name>Zn(2+)</name>
        <dbReference type="ChEBI" id="CHEBI:29105"/>
    </ligand>
</feature>
<sequence length="119" mass="13480">MHEYSVVSSLIELCEEHVQKNNAIKIEKIVVGIGQRSGMDKSLFLSAFETFKEESKVCRDAILDIVDEKVELTCKKCGYIFIPDKIEYGICPQCKSSNLEITKGRDMNLLSLEMIGEDQ</sequence>
<keyword evidence="9" id="KW-1185">Reference proteome</keyword>
<dbReference type="Proteomes" id="UP001240777">
    <property type="component" value="Unassembled WGS sequence"/>
</dbReference>
<dbReference type="AlphaFoldDB" id="A0AA90PLP5"/>
<keyword evidence="4 5" id="KW-0862">Zinc</keyword>
<dbReference type="GO" id="GO:0016151">
    <property type="term" value="F:nickel cation binding"/>
    <property type="evidence" value="ECO:0007669"/>
    <property type="project" value="UniProtKB-UniRule"/>
</dbReference>
<evidence type="ECO:0000313" key="7">
    <source>
        <dbReference type="EMBL" id="MDP2539715.1"/>
    </source>
</evidence>
<dbReference type="GO" id="GO:0051604">
    <property type="term" value="P:protein maturation"/>
    <property type="evidence" value="ECO:0007669"/>
    <property type="project" value="InterPro"/>
</dbReference>
<dbReference type="PANTHER" id="PTHR34535">
    <property type="entry name" value="HYDROGENASE MATURATION FACTOR HYPA"/>
    <property type="match status" value="1"/>
</dbReference>
<evidence type="ECO:0000256" key="5">
    <source>
        <dbReference type="HAMAP-Rule" id="MF_00213"/>
    </source>
</evidence>
<protein>
    <recommendedName>
        <fullName evidence="5">Hydrogenase maturation factor HypA</fullName>
    </recommendedName>
</protein>
<reference evidence="6" key="2">
    <citation type="submission" date="2023-07" db="EMBL/GenBank/DDBJ databases">
        <authorList>
            <person name="Aydin F."/>
            <person name="Tarhane S."/>
            <person name="Saticioglu I.B."/>
            <person name="Karakaya E."/>
            <person name="Abay S."/>
            <person name="Guran O."/>
            <person name="Bozkurt E."/>
            <person name="Uzum N."/>
            <person name="Olgun K."/>
            <person name="Jablonski D."/>
        </authorList>
    </citation>
    <scope>NUCLEOTIDE SEQUENCE</scope>
    <source>
        <strain evidence="6">Faydin-H75</strain>
    </source>
</reference>
<name>A0AA90PLP5_9HELI</name>
<dbReference type="EMBL" id="JAUPEV010000015">
    <property type="protein sequence ID" value="MDO7253826.1"/>
    <property type="molecule type" value="Genomic_DNA"/>
</dbReference>
<gene>
    <name evidence="5 7" type="primary">hypA</name>
    <name evidence="6" type="ORF">Q5I04_07905</name>
    <name evidence="7" type="ORF">Q5I06_08010</name>
</gene>
<organism evidence="7 8">
    <name type="scientific">Helicobacter cappadocius</name>
    <dbReference type="NCBI Taxonomy" id="3063998"/>
    <lineage>
        <taxon>Bacteria</taxon>
        <taxon>Pseudomonadati</taxon>
        <taxon>Campylobacterota</taxon>
        <taxon>Epsilonproteobacteria</taxon>
        <taxon>Campylobacterales</taxon>
        <taxon>Helicobacteraceae</taxon>
        <taxon>Helicobacter</taxon>
    </lineage>
</organism>
<dbReference type="PANTHER" id="PTHR34535:SF3">
    <property type="entry name" value="HYDROGENASE MATURATION FACTOR HYPA"/>
    <property type="match status" value="1"/>
</dbReference>
<dbReference type="PROSITE" id="PS01249">
    <property type="entry name" value="HYPA"/>
    <property type="match status" value="1"/>
</dbReference>
<evidence type="ECO:0000313" key="8">
    <source>
        <dbReference type="Proteomes" id="UP001177258"/>
    </source>
</evidence>
<dbReference type="GO" id="GO:0008270">
    <property type="term" value="F:zinc ion binding"/>
    <property type="evidence" value="ECO:0007669"/>
    <property type="project" value="UniProtKB-UniRule"/>
</dbReference>
<feature type="binding site" evidence="5">
    <location>
        <position position="91"/>
    </location>
    <ligand>
        <name>Zn(2+)</name>
        <dbReference type="ChEBI" id="CHEBI:29105"/>
    </ligand>
</feature>
<dbReference type="Gene3D" id="3.30.2320.80">
    <property type="match status" value="1"/>
</dbReference>
<comment type="function">
    <text evidence="5">Involved in the maturation of [NiFe] hydrogenases. Required for nickel insertion into the metal center of the hydrogenase.</text>
</comment>
<dbReference type="InterPro" id="IPR000688">
    <property type="entry name" value="HypA/HybF"/>
</dbReference>
<feature type="binding site" evidence="5">
    <location>
        <position position="2"/>
    </location>
    <ligand>
        <name>Ni(2+)</name>
        <dbReference type="ChEBI" id="CHEBI:49786"/>
    </ligand>
</feature>
<proteinExistence type="inferred from homology"/>
<dbReference type="InterPro" id="IPR020538">
    <property type="entry name" value="Hydgase_Ni_incorp_HypA/HybF_CS"/>
</dbReference>
<evidence type="ECO:0000256" key="4">
    <source>
        <dbReference type="ARBA" id="ARBA00022833"/>
    </source>
</evidence>
<evidence type="ECO:0000256" key="1">
    <source>
        <dbReference type="ARBA" id="ARBA00010748"/>
    </source>
</evidence>
<comment type="similarity">
    <text evidence="1 5">Belongs to the HypA/HybF family.</text>
</comment>
<dbReference type="Proteomes" id="UP001177258">
    <property type="component" value="Unassembled WGS sequence"/>
</dbReference>
<evidence type="ECO:0000313" key="9">
    <source>
        <dbReference type="Proteomes" id="UP001240777"/>
    </source>
</evidence>
<dbReference type="NCBIfam" id="NF001839">
    <property type="entry name" value="PRK00564.1"/>
    <property type="match status" value="1"/>
</dbReference>
<keyword evidence="3 5" id="KW-0479">Metal-binding</keyword>
<comment type="caution">
    <text evidence="7">The sequence shown here is derived from an EMBL/GenBank/DDBJ whole genome shotgun (WGS) entry which is preliminary data.</text>
</comment>
<evidence type="ECO:0000256" key="3">
    <source>
        <dbReference type="ARBA" id="ARBA00022723"/>
    </source>
</evidence>
<keyword evidence="2 5" id="KW-0533">Nickel</keyword>
<dbReference type="HAMAP" id="MF_00213">
    <property type="entry name" value="HypA_HybF"/>
    <property type="match status" value="1"/>
</dbReference>
<dbReference type="RefSeq" id="WP_305517663.1">
    <property type="nucleotide sequence ID" value="NZ_JAUPEV010000015.1"/>
</dbReference>
<reference evidence="6 8" key="3">
    <citation type="journal article" date="2024" name="Syst. Appl. Microbiol.">
        <title>Helicobacter cappadocius sp. nov., from lizards: The first psychrotrophic Helicobacter species.</title>
        <authorList>
            <person name="Aydin F."/>
            <person name="Tarhane S."/>
            <person name="Karakaya E."/>
            <person name="Abay S."/>
            <person name="Kayman T."/>
            <person name="Guran O."/>
            <person name="Bozkurt E."/>
            <person name="Uzum N."/>
            <person name="Avci A."/>
            <person name="Olgun K."/>
            <person name="Jablonski D."/>
            <person name="Guran C."/>
            <person name="Burcin Saticioglu I."/>
        </authorList>
    </citation>
    <scope>NUCLEOTIDE SEQUENCE [LARGE SCALE GENOMIC DNA]</scope>
    <source>
        <strain evidence="6">Faydin-H75</strain>
        <strain evidence="8">faydin-H76</strain>
    </source>
</reference>
<evidence type="ECO:0000256" key="2">
    <source>
        <dbReference type="ARBA" id="ARBA00022596"/>
    </source>
</evidence>
<accession>A0AA90PLP5</accession>
<evidence type="ECO:0000313" key="6">
    <source>
        <dbReference type="EMBL" id="MDO7253826.1"/>
    </source>
</evidence>
<dbReference type="NCBIfam" id="TIGR00100">
    <property type="entry name" value="hypA"/>
    <property type="match status" value="1"/>
</dbReference>
<reference evidence="7 9" key="1">
    <citation type="submission" date="2023-07" db="EMBL/GenBank/DDBJ databases">
        <title>Unpublished Manusciprt.</title>
        <authorList>
            <person name="Aydin F."/>
            <person name="Tarhane S."/>
            <person name="Saticioglu I.B."/>
            <person name="Karakaya E."/>
            <person name="Abay S."/>
            <person name="Guran O."/>
            <person name="Bozkurt E."/>
            <person name="Uzum N."/>
            <person name="Olgun K."/>
            <person name="Jablonski D."/>
        </authorList>
    </citation>
    <scope>NUCLEOTIDE SEQUENCE</scope>
    <source>
        <strain evidence="9">faydin-H75</strain>
        <strain evidence="7">Faydin-H76</strain>
    </source>
</reference>
<dbReference type="EMBL" id="JAUYZK010000014">
    <property type="protein sequence ID" value="MDP2539715.1"/>
    <property type="molecule type" value="Genomic_DNA"/>
</dbReference>
<feature type="binding site" evidence="5">
    <location>
        <position position="77"/>
    </location>
    <ligand>
        <name>Zn(2+)</name>
        <dbReference type="ChEBI" id="CHEBI:29105"/>
    </ligand>
</feature>
<dbReference type="Pfam" id="PF01155">
    <property type="entry name" value="HypA"/>
    <property type="match status" value="1"/>
</dbReference>